<name>A0A218P1B5_THECE</name>
<dbReference type="PANTHER" id="PTHR30006:SF24">
    <property type="entry name" value="SLL0237 PROTEIN"/>
    <property type="match status" value="1"/>
</dbReference>
<reference evidence="2 3" key="1">
    <citation type="submission" date="2016-03" db="EMBL/GenBank/DDBJ databases">
        <title>Complete genome sequence of Thermococcus celer.</title>
        <authorList>
            <person name="Oger P.M."/>
        </authorList>
    </citation>
    <scope>NUCLEOTIDE SEQUENCE [LARGE SCALE GENOMIC DNA]</scope>
    <source>
        <strain evidence="2 3">Vu 13</strain>
    </source>
</reference>
<dbReference type="Proteomes" id="UP000197156">
    <property type="component" value="Chromosome"/>
</dbReference>
<dbReference type="OrthoDB" id="130870at2157"/>
<dbReference type="InterPro" id="IPR006059">
    <property type="entry name" value="SBP"/>
</dbReference>
<proteinExistence type="predicted"/>
<dbReference type="Pfam" id="PF01547">
    <property type="entry name" value="SBP_bac_1"/>
    <property type="match status" value="1"/>
</dbReference>
<dbReference type="GeneID" id="33323805"/>
<keyword evidence="1" id="KW-0732">Signal</keyword>
<protein>
    <submittedName>
        <fullName evidence="2">ABC transporter substrate-binding protein</fullName>
    </submittedName>
</protein>
<evidence type="ECO:0000313" key="3">
    <source>
        <dbReference type="Proteomes" id="UP000197156"/>
    </source>
</evidence>
<dbReference type="PANTHER" id="PTHR30006">
    <property type="entry name" value="THIAMINE-BINDING PERIPLASMIC PROTEIN-RELATED"/>
    <property type="match status" value="1"/>
</dbReference>
<dbReference type="RefSeq" id="WP_088862664.1">
    <property type="nucleotide sequence ID" value="NZ_CP014854.1"/>
</dbReference>
<evidence type="ECO:0000313" key="2">
    <source>
        <dbReference type="EMBL" id="ASI98703.1"/>
    </source>
</evidence>
<dbReference type="EMBL" id="CP014854">
    <property type="protein sequence ID" value="ASI98703.1"/>
    <property type="molecule type" value="Genomic_DNA"/>
</dbReference>
<organism evidence="2 3">
    <name type="scientific">Thermococcus celer Vu 13 = JCM 8558</name>
    <dbReference type="NCBI Taxonomy" id="1293037"/>
    <lineage>
        <taxon>Archaea</taxon>
        <taxon>Methanobacteriati</taxon>
        <taxon>Methanobacteriota</taxon>
        <taxon>Thermococci</taxon>
        <taxon>Thermococcales</taxon>
        <taxon>Thermococcaceae</taxon>
        <taxon>Thermococcus</taxon>
    </lineage>
</organism>
<accession>A0A218P1B5</accession>
<dbReference type="AlphaFoldDB" id="A0A218P1B5"/>
<sequence>MRKLASIGVILLLALSVVASGCIGGGGTSTGTSTGSSGEGITLVVITRHDATIQYMVKQAFLKSDIAKQYNIKDLKFIKVPESLWPSYIQKGADVGWGGGPTLFDDLYKANYLAPITDQRVLGLLGNPIPTELAGMSMIRKDGDKVYWIAAALSSFGFTVNKKQLAKWNLEMPEKWEDVASEKWALDPPQYGIADPTRSTSNTRIYQIILQAFGWDKGWRIMTLIAANSKIYMASDAVRDAVINGEIAAGNTIDFYGYTAMQQNPDCLYVVPKGESIINGDPIALLAKAQHPEAAQAFIYWVLTEGQAVWMSPDINRLPINPQIFDMKVTKLYADVVFKGKYEGQTFGEARPALKKAYEDATSAQGIPFDDKRALETVSALQYYFKATLVDPNQQLHSAWVAIVKAYKDGKITKEQFEQLKDELTAPIEFKDPETGKTVTFTEDYAKSINDKIVKDRNFQDQLVQEWRQGAIDKYNKVLQDLKKLTG</sequence>
<dbReference type="KEGG" id="tce:A3L02_03570"/>
<dbReference type="Gene3D" id="3.40.190.10">
    <property type="entry name" value="Periplasmic binding protein-like II"/>
    <property type="match status" value="2"/>
</dbReference>
<keyword evidence="3" id="KW-1185">Reference proteome</keyword>
<dbReference type="SUPFAM" id="SSF53850">
    <property type="entry name" value="Periplasmic binding protein-like II"/>
    <property type="match status" value="1"/>
</dbReference>
<gene>
    <name evidence="2" type="ORF">A3L02_03570</name>
</gene>
<dbReference type="PROSITE" id="PS51257">
    <property type="entry name" value="PROKAR_LIPOPROTEIN"/>
    <property type="match status" value="1"/>
</dbReference>
<evidence type="ECO:0000256" key="1">
    <source>
        <dbReference type="ARBA" id="ARBA00022729"/>
    </source>
</evidence>